<evidence type="ECO:0000313" key="2">
    <source>
        <dbReference type="EMBL" id="SEH29580.1"/>
    </source>
</evidence>
<reference evidence="2 3" key="1">
    <citation type="submission" date="2016-10" db="EMBL/GenBank/DDBJ databases">
        <authorList>
            <person name="de Groot N.N."/>
        </authorList>
    </citation>
    <scope>NUCLEOTIDE SEQUENCE [LARGE SCALE GENOMIC DNA]</scope>
    <source>
        <strain evidence="2 3">DSM 23031</strain>
    </source>
</reference>
<dbReference type="Proteomes" id="UP000198561">
    <property type="component" value="Unassembled WGS sequence"/>
</dbReference>
<evidence type="ECO:0000256" key="1">
    <source>
        <dbReference type="SAM" id="Phobius"/>
    </source>
</evidence>
<gene>
    <name evidence="2" type="ORF">SAMN05421593_1098</name>
</gene>
<keyword evidence="1" id="KW-1133">Transmembrane helix</keyword>
<proteinExistence type="predicted"/>
<protein>
    <submittedName>
        <fullName evidence="2">p-47 protein</fullName>
    </submittedName>
</protein>
<keyword evidence="1" id="KW-0472">Membrane</keyword>
<dbReference type="RefSeq" id="WP_089690262.1">
    <property type="nucleotide sequence ID" value="NZ_FNWQ01000001.1"/>
</dbReference>
<keyword evidence="1" id="KW-0812">Transmembrane</keyword>
<sequence>MATVMTQGWDLVAVATQTLLNELIEVAYNDNLFPSNVNTTISGITFDGYFGVPTTNLNPSQSSGTNSMASIEVPISGTLTSSGVSHTIPPDSTLLIVSNLSYVSITLDGISAVRLYLDLASQLATYTVSIQPPQGWVAMLNGIIQYYLQNLYTGGSYYLGTVNMEGVPAAVLPTGSVHFATQPNTSDASSNILAMVANTSTGSPGTLNFSGGPALLPSDQNAALYISNRCILNNMLLPVLATQLNTAASSFTVTGNSSTPYNVSLNTSVNLDGEYDPKLTSMNNYVNNSGQIQSDYGAVGYPISAFSSLIWINVSGHIYLTPTLSGQTISFDVDAPSGSGSAALSAGGWAIVGALIIATFGTLGACVAAVVAIVVPIVVTQLKFNISMSQVGANIGSASTSFNWPAATIAPLTSVTLPGDLILYVDPQV</sequence>
<feature type="transmembrane region" description="Helical" evidence="1">
    <location>
        <begin position="349"/>
        <end position="379"/>
    </location>
</feature>
<accession>A0A1H6H6A2</accession>
<dbReference type="AlphaFoldDB" id="A0A1H6H6A2"/>
<name>A0A1H6H6A2_CHRCI</name>
<evidence type="ECO:0000313" key="3">
    <source>
        <dbReference type="Proteomes" id="UP000198561"/>
    </source>
</evidence>
<dbReference type="STRING" id="680127.SAMN05421593_1098"/>
<dbReference type="EMBL" id="FNWQ01000001">
    <property type="protein sequence ID" value="SEH29580.1"/>
    <property type="molecule type" value="Genomic_DNA"/>
</dbReference>
<dbReference type="OrthoDB" id="1221280at2"/>
<organism evidence="2 3">
    <name type="scientific">Chryseobacterium culicis</name>
    <dbReference type="NCBI Taxonomy" id="680127"/>
    <lineage>
        <taxon>Bacteria</taxon>
        <taxon>Pseudomonadati</taxon>
        <taxon>Bacteroidota</taxon>
        <taxon>Flavobacteriia</taxon>
        <taxon>Flavobacteriales</taxon>
        <taxon>Weeksellaceae</taxon>
        <taxon>Chryseobacterium group</taxon>
        <taxon>Chryseobacterium</taxon>
    </lineage>
</organism>